<feature type="region of interest" description="Disordered" evidence="8">
    <location>
        <begin position="1157"/>
        <end position="1188"/>
    </location>
</feature>
<feature type="compositionally biased region" description="Low complexity" evidence="8">
    <location>
        <begin position="1254"/>
        <end position="1263"/>
    </location>
</feature>
<feature type="transmembrane region" description="Helical" evidence="9">
    <location>
        <begin position="172"/>
        <end position="191"/>
    </location>
</feature>
<reference evidence="11 12" key="2">
    <citation type="submission" date="2018-11" db="EMBL/GenBank/DDBJ databases">
        <authorList>
            <consortium name="Pathogen Informatics"/>
        </authorList>
    </citation>
    <scope>NUCLEOTIDE SEQUENCE [LARGE SCALE GENOMIC DNA]</scope>
</reference>
<dbReference type="WBParaSite" id="HDID_0000123701-mRNA-1">
    <property type="protein sequence ID" value="HDID_0000123701-mRNA-1"/>
    <property type="gene ID" value="HDID_0000123701"/>
</dbReference>
<feature type="transmembrane region" description="Helical" evidence="9">
    <location>
        <begin position="360"/>
        <end position="379"/>
    </location>
</feature>
<name>A0A0R3SA78_HYMDI</name>
<dbReference type="FunFam" id="3.90.226.10:FF:000009">
    <property type="entry name" value="Carnitinyl-CoA dehydratase"/>
    <property type="match status" value="1"/>
</dbReference>
<keyword evidence="4 9" id="KW-1133">Transmembrane helix</keyword>
<organism evidence="13">
    <name type="scientific">Hymenolepis diminuta</name>
    <name type="common">Rat tapeworm</name>
    <dbReference type="NCBI Taxonomy" id="6216"/>
    <lineage>
        <taxon>Eukaryota</taxon>
        <taxon>Metazoa</taxon>
        <taxon>Spiralia</taxon>
        <taxon>Lophotrochozoa</taxon>
        <taxon>Platyhelminthes</taxon>
        <taxon>Cestoda</taxon>
        <taxon>Eucestoda</taxon>
        <taxon>Cyclophyllidea</taxon>
        <taxon>Hymenolepididae</taxon>
        <taxon>Hymenolepis</taxon>
    </lineage>
</organism>
<dbReference type="InterPro" id="IPR001753">
    <property type="entry name" value="Enoyl-CoA_hydra/iso"/>
</dbReference>
<gene>
    <name evidence="11" type="ORF">HDID_LOCUS1238</name>
</gene>
<evidence type="ECO:0000259" key="10">
    <source>
        <dbReference type="Pfam" id="PF00520"/>
    </source>
</evidence>
<evidence type="ECO:0000313" key="12">
    <source>
        <dbReference type="Proteomes" id="UP000274504"/>
    </source>
</evidence>
<dbReference type="CDD" id="cd06558">
    <property type="entry name" value="crotonase-like"/>
    <property type="match status" value="1"/>
</dbReference>
<feature type="region of interest" description="Disordered" evidence="8">
    <location>
        <begin position="1238"/>
        <end position="1271"/>
    </location>
</feature>
<feature type="transmembrane region" description="Helical" evidence="9">
    <location>
        <begin position="15"/>
        <end position="36"/>
    </location>
</feature>
<protein>
    <submittedName>
        <fullName evidence="13">Ion_trans domain-containing protein</fullName>
    </submittedName>
</protein>
<dbReference type="Gene3D" id="2.120.10.80">
    <property type="entry name" value="Kelch-type beta propeller"/>
    <property type="match status" value="1"/>
</dbReference>
<dbReference type="OrthoDB" id="2018133at2759"/>
<feature type="domain" description="Ion transport" evidence="10">
    <location>
        <begin position="174"/>
        <end position="418"/>
    </location>
</feature>
<dbReference type="GO" id="GO:0005765">
    <property type="term" value="C:lysosomal membrane"/>
    <property type="evidence" value="ECO:0007669"/>
    <property type="project" value="InterPro"/>
</dbReference>
<dbReference type="Gene3D" id="1.20.120.350">
    <property type="entry name" value="Voltage-gated potassium channels. Chain C"/>
    <property type="match status" value="1"/>
</dbReference>
<dbReference type="GO" id="GO:0075509">
    <property type="term" value="P:endocytosis involved in viral entry into host cell"/>
    <property type="evidence" value="ECO:0007669"/>
    <property type="project" value="TreeGrafter"/>
</dbReference>
<dbReference type="InterPro" id="IPR015915">
    <property type="entry name" value="Kelch-typ_b-propeller"/>
</dbReference>
<dbReference type="GO" id="GO:0016829">
    <property type="term" value="F:lyase activity"/>
    <property type="evidence" value="ECO:0007669"/>
    <property type="project" value="UniProtKB-KW"/>
</dbReference>
<feature type="transmembrane region" description="Helical" evidence="9">
    <location>
        <begin position="48"/>
        <end position="70"/>
    </location>
</feature>
<comment type="subcellular location">
    <subcellularLocation>
        <location evidence="1">Membrane</location>
        <topology evidence="1">Multi-pass membrane protein</topology>
    </subcellularLocation>
</comment>
<sequence>PQNLFAKPEGIGIKWFYETFFNIIVLLTTANHPDLIIPNYNENRAAGLFDVIFIAVGTYFFMYIFTAIMFNQFRGYLSSSIQKRMFRRRLAVFAAFQLLKSQDPEPVVESDKIRQVLEKTSLSSWKREAFLLILAYLYSLFRFSLQPEPIRQLFNPVASRIQTFFLSDKFRWIELTISLINVACIIVQLVAYEEDDKPSFRFFMINTGFALIYMAEIILRLWLHGCRNAGKYLSLCDTILSSLNLALRLVELGLVLCEVKSVPYIEWSPYNIGQVANVCVILRTIRFLQNSKLMKAILLKMPQHLAPVLGILTCLYYFYGLIGLTAFHGAITPPSDNFNATHLCGSYQELNYWSINFDDFAASLFTLWSLMVLNNWHVIVRAFTEKRGGAVHFYMLSWWLVAVVVMATLITAMIIESFLFARQQFIDESGNTNYRPNSCGLTSALRLRRRNDNSIHDTEPLVSTDVGEELNQVSQPTSQRQSEASVEAITGDQRRNLSALPPPSHHLSMMLRNVWELLILSRRLMSTLPPRFSSLKVTHRGSESQVLLVEMIRLDTFNTLCPKMVKELAEAVEYFEEDSSIRCLVLTGTTKAFSVGADIQRLDELRKPEVMQQWSALSSVSKPIVAAVNGAALGGGAELALACDVIYAGDRAHFGFPEISLGILPGAGGTQRLVRAVGKSRAMEMILSGKAISAKEALAYGLVSNVHPTNEVLSAAIDLAERISSHSLVALRAIKKAINAAFQLSLHEGLQLEQELFFKALSSVSLCSLTFDIFVGKCSIFMYNFRVMVRKEYMPIWKRGHQNITTNNNISVFESGPRIKISLRQISEAHAIRWHPVPMHNDFNFRLGVSTALTGHILYLFGGRTEDGTAMNDLSTFDLLTMKWNRLIPAGNRPLPRSDAIMGFVGEELYLFGGTRCIMEQPMSVHLFMIESNSLNDLFSYRQSTNSWNQLLKATESPRLSKYYSGVILQSIDSDPNTFPPLLIIFENTGLIYHTYAIELRGMYHWSRLSECPQNPPHNPAQSIGIDNPLNILPARPPMCALSETDVLMMTHFERNESPALWILSRMGRTPQSVIAADGWSWTEVKMIPGLNTSNVFLNQPNFLLNSKLICLPVVQHAKTEDGDQGENQGTEKGTTEKKWPTVALLSHLPLSNIRAHLSRRIRTRPPRRPPPVQSESNRPFPSARRALVPDPLSLSPIVLQNPNPLVTVFDELPDLLRTEGSEGQPLRGIIIPRTLQNPTSIISSSRPRRSRRQPAMQRSSSSGGEDQINDFEADSEPEILAIYTLKLNGDIEGSSSSTLSQPLSGIINGPSDRDYHSDNLPISRSFSAFAYGLGSLLVFGVPQTSLVEVENDYEMSSSDRRLIVWNITGRGLVCGYDAPV</sequence>
<evidence type="ECO:0000256" key="3">
    <source>
        <dbReference type="ARBA" id="ARBA00022692"/>
    </source>
</evidence>
<dbReference type="Gene3D" id="3.90.226.10">
    <property type="entry name" value="2-enoyl-CoA Hydratase, Chain A, domain 1"/>
    <property type="match status" value="1"/>
</dbReference>
<keyword evidence="6" id="KW-0456">Lyase</keyword>
<dbReference type="EMBL" id="UYSG01000217">
    <property type="protein sequence ID" value="VDL18699.1"/>
    <property type="molecule type" value="Genomic_DNA"/>
</dbReference>
<dbReference type="InterPro" id="IPR028798">
    <property type="entry name" value="TPC2"/>
</dbReference>
<evidence type="ECO:0000256" key="2">
    <source>
        <dbReference type="ARBA" id="ARBA00005254"/>
    </source>
</evidence>
<evidence type="ECO:0000256" key="6">
    <source>
        <dbReference type="ARBA" id="ARBA00023239"/>
    </source>
</evidence>
<dbReference type="InterPro" id="IPR005821">
    <property type="entry name" value="Ion_trans_dom"/>
</dbReference>
<dbReference type="PROSITE" id="PS00166">
    <property type="entry name" value="ENOYL_COA_HYDRATASE"/>
    <property type="match status" value="1"/>
</dbReference>
<dbReference type="GO" id="GO:0019722">
    <property type="term" value="P:calcium-mediated signaling"/>
    <property type="evidence" value="ECO:0007669"/>
    <property type="project" value="TreeGrafter"/>
</dbReference>
<dbReference type="InterPro" id="IPR029045">
    <property type="entry name" value="ClpP/crotonase-like_dom_sf"/>
</dbReference>
<evidence type="ECO:0000256" key="4">
    <source>
        <dbReference type="ARBA" id="ARBA00022989"/>
    </source>
</evidence>
<evidence type="ECO:0000256" key="7">
    <source>
        <dbReference type="RuleBase" id="RU003707"/>
    </source>
</evidence>
<dbReference type="PANTHER" id="PTHR46768:SF1">
    <property type="entry name" value="TWO PORE CHANNEL PROTEIN 2"/>
    <property type="match status" value="1"/>
</dbReference>
<feature type="transmembrane region" description="Helical" evidence="9">
    <location>
        <begin position="391"/>
        <end position="415"/>
    </location>
</feature>
<evidence type="ECO:0000256" key="8">
    <source>
        <dbReference type="SAM" id="MobiDB-lite"/>
    </source>
</evidence>
<evidence type="ECO:0000256" key="9">
    <source>
        <dbReference type="SAM" id="Phobius"/>
    </source>
</evidence>
<dbReference type="Proteomes" id="UP000274504">
    <property type="component" value="Unassembled WGS sequence"/>
</dbReference>
<dbReference type="GO" id="GO:0022832">
    <property type="term" value="F:voltage-gated channel activity"/>
    <property type="evidence" value="ECO:0007669"/>
    <property type="project" value="InterPro"/>
</dbReference>
<evidence type="ECO:0000313" key="11">
    <source>
        <dbReference type="EMBL" id="VDL18699.1"/>
    </source>
</evidence>
<dbReference type="Gene3D" id="1.10.287.70">
    <property type="match status" value="1"/>
</dbReference>
<dbReference type="STRING" id="6216.A0A0R3SA78"/>
<dbReference type="Pfam" id="PF00378">
    <property type="entry name" value="ECH_1"/>
    <property type="match status" value="1"/>
</dbReference>
<dbReference type="Pfam" id="PF24681">
    <property type="entry name" value="Kelch_KLHDC2_KLHL20_DRC7"/>
    <property type="match status" value="1"/>
</dbReference>
<dbReference type="InterPro" id="IPR027359">
    <property type="entry name" value="Volt_channel_dom_sf"/>
</dbReference>
<reference evidence="13" key="1">
    <citation type="submission" date="2017-02" db="UniProtKB">
        <authorList>
            <consortium name="WormBaseParasite"/>
        </authorList>
    </citation>
    <scope>IDENTIFICATION</scope>
</reference>
<evidence type="ECO:0000256" key="5">
    <source>
        <dbReference type="ARBA" id="ARBA00023136"/>
    </source>
</evidence>
<feature type="compositionally biased region" description="Basic residues" evidence="8">
    <location>
        <begin position="1157"/>
        <end position="1168"/>
    </location>
</feature>
<dbReference type="Pfam" id="PF00520">
    <property type="entry name" value="Ion_trans"/>
    <property type="match status" value="1"/>
</dbReference>
<dbReference type="SUPFAM" id="SSF52096">
    <property type="entry name" value="ClpP/crotonase"/>
    <property type="match status" value="1"/>
</dbReference>
<feature type="transmembrane region" description="Helical" evidence="9">
    <location>
        <begin position="203"/>
        <end position="223"/>
    </location>
</feature>
<dbReference type="InterPro" id="IPR018376">
    <property type="entry name" value="Enoyl-CoA_hyd/isom_CS"/>
</dbReference>
<feature type="transmembrane region" description="Helical" evidence="9">
    <location>
        <begin position="308"/>
        <end position="331"/>
    </location>
</feature>
<feature type="region of interest" description="Disordered" evidence="8">
    <location>
        <begin position="1120"/>
        <end position="1139"/>
    </location>
</feature>
<dbReference type="PANTHER" id="PTHR46768">
    <property type="entry name" value="TWO PORE CALCIUM CHANNEL PROTEIN 2"/>
    <property type="match status" value="1"/>
</dbReference>
<keyword evidence="3 9" id="KW-0812">Transmembrane</keyword>
<comment type="similarity">
    <text evidence="2 7">Belongs to the enoyl-CoA hydratase/isomerase family.</text>
</comment>
<evidence type="ECO:0000313" key="13">
    <source>
        <dbReference type="WBParaSite" id="HDID_0000123701-mRNA-1"/>
    </source>
</evidence>
<keyword evidence="5 9" id="KW-0472">Membrane</keyword>
<evidence type="ECO:0000256" key="1">
    <source>
        <dbReference type="ARBA" id="ARBA00004141"/>
    </source>
</evidence>
<proteinExistence type="inferred from homology"/>
<dbReference type="GO" id="GO:0015280">
    <property type="term" value="F:ligand-gated sodium channel activity"/>
    <property type="evidence" value="ECO:0007669"/>
    <property type="project" value="TreeGrafter"/>
</dbReference>
<accession>A0A0R3SA78</accession>
<dbReference type="GO" id="GO:0097682">
    <property type="term" value="F:intracellularly phosphatidylinositol-3,5-bisphosphate-gated monatomic cation channel activity"/>
    <property type="evidence" value="ECO:0007669"/>
    <property type="project" value="TreeGrafter"/>
</dbReference>
<dbReference type="SUPFAM" id="SSF117281">
    <property type="entry name" value="Kelch motif"/>
    <property type="match status" value="1"/>
</dbReference>